<keyword evidence="2" id="KW-0645">Protease</keyword>
<accession>A0ABR3WII3</accession>
<dbReference type="SUPFAM" id="SSF54001">
    <property type="entry name" value="Cysteine proteinases"/>
    <property type="match status" value="1"/>
</dbReference>
<dbReference type="InterPro" id="IPR003653">
    <property type="entry name" value="Peptidase_C48_C"/>
</dbReference>
<dbReference type="EMBL" id="JAWRVE010000079">
    <property type="protein sequence ID" value="KAL1862629.1"/>
    <property type="molecule type" value="Genomic_DNA"/>
</dbReference>
<dbReference type="InterPro" id="IPR038765">
    <property type="entry name" value="Papain-like_cys_pep_sf"/>
</dbReference>
<organism evidence="5 6">
    <name type="scientific">Diaporthe australafricana</name>
    <dbReference type="NCBI Taxonomy" id="127596"/>
    <lineage>
        <taxon>Eukaryota</taxon>
        <taxon>Fungi</taxon>
        <taxon>Dikarya</taxon>
        <taxon>Ascomycota</taxon>
        <taxon>Pezizomycotina</taxon>
        <taxon>Sordariomycetes</taxon>
        <taxon>Sordariomycetidae</taxon>
        <taxon>Diaporthales</taxon>
        <taxon>Diaporthaceae</taxon>
        <taxon>Diaporthe</taxon>
    </lineage>
</organism>
<dbReference type="Proteomes" id="UP001583177">
    <property type="component" value="Unassembled WGS sequence"/>
</dbReference>
<evidence type="ECO:0000256" key="2">
    <source>
        <dbReference type="ARBA" id="ARBA00022670"/>
    </source>
</evidence>
<feature type="domain" description="Ubiquitin-like protease family profile" evidence="4">
    <location>
        <begin position="105"/>
        <end position="203"/>
    </location>
</feature>
<comment type="caution">
    <text evidence="5">The sequence shown here is derived from an EMBL/GenBank/DDBJ whole genome shotgun (WGS) entry which is preliminary data.</text>
</comment>
<gene>
    <name evidence="5" type="ORF">Daus18300_008427</name>
</gene>
<reference evidence="5 6" key="1">
    <citation type="journal article" date="2024" name="IMA Fungus">
        <title>IMA Genome - F19 : A genome assembly and annotation guide to empower mycologists, including annotated draft genome sequences of Ceratocystis pirilliformis, Diaporthe australafricana, Fusarium ophioides, Paecilomyces lecythidis, and Sporothrix stenoceras.</title>
        <authorList>
            <person name="Aylward J."/>
            <person name="Wilson A.M."/>
            <person name="Visagie C.M."/>
            <person name="Spraker J."/>
            <person name="Barnes I."/>
            <person name="Buitendag C."/>
            <person name="Ceriani C."/>
            <person name="Del Mar Angel L."/>
            <person name="du Plessis D."/>
            <person name="Fuchs T."/>
            <person name="Gasser K."/>
            <person name="Kramer D."/>
            <person name="Li W."/>
            <person name="Munsamy K."/>
            <person name="Piso A."/>
            <person name="Price J.L."/>
            <person name="Sonnekus B."/>
            <person name="Thomas C."/>
            <person name="van der Nest A."/>
            <person name="van Dijk A."/>
            <person name="van Heerden A."/>
            <person name="van Vuuren N."/>
            <person name="Yilmaz N."/>
            <person name="Duong T.A."/>
            <person name="van der Merwe N.A."/>
            <person name="Wingfield M.J."/>
            <person name="Wingfield B.D."/>
        </authorList>
    </citation>
    <scope>NUCLEOTIDE SEQUENCE [LARGE SCALE GENOMIC DNA]</scope>
    <source>
        <strain evidence="5 6">CMW 18300</strain>
    </source>
</reference>
<dbReference type="Pfam" id="PF02902">
    <property type="entry name" value="Peptidase_C48"/>
    <property type="match status" value="1"/>
</dbReference>
<keyword evidence="3" id="KW-0378">Hydrolase</keyword>
<evidence type="ECO:0000313" key="5">
    <source>
        <dbReference type="EMBL" id="KAL1862629.1"/>
    </source>
</evidence>
<name>A0ABR3WII3_9PEZI</name>
<evidence type="ECO:0000256" key="1">
    <source>
        <dbReference type="ARBA" id="ARBA00005234"/>
    </source>
</evidence>
<keyword evidence="6" id="KW-1185">Reference proteome</keyword>
<evidence type="ECO:0000259" key="4">
    <source>
        <dbReference type="Pfam" id="PF02902"/>
    </source>
</evidence>
<evidence type="ECO:0000256" key="3">
    <source>
        <dbReference type="ARBA" id="ARBA00022801"/>
    </source>
</evidence>
<evidence type="ECO:0000313" key="6">
    <source>
        <dbReference type="Proteomes" id="UP001583177"/>
    </source>
</evidence>
<proteinExistence type="inferred from homology"/>
<protein>
    <recommendedName>
        <fullName evidence="4">Ubiquitin-like protease family profile domain-containing protein</fullName>
    </recommendedName>
</protein>
<comment type="similarity">
    <text evidence="1">Belongs to the peptidase C48 family.</text>
</comment>
<sequence length="462" mass="51616">MANALPEDISSIPNSAIKDSINVFQHPTPELASPDVPDISEPMPKKPGLSSLQTADCPQLEEEFIDTMMQHIVAYRPHLTTVPSETWYPHGSDRKIQPCYPATTFILPVKLNAERWVCVVIRVGKREALYFDPIDGQADGKTEPICKQLASTFVSKCLSDSFSDWNEGWRVIPSDHSPRRSNADDSGIYCLDFAICIALGLEELVFSDSRYLRIFYCVVYENINHLASASAKISPASRDRYNLRDVIPAKDKQQHSARSIATLQLKDALPSQYVSIHLNQLPEVSIEMDQDRIGAKSIAELAASQQYFQECIEKCSRRRQEDINAFVDAQLSALRPPQATVKHLVTVTKALRDSDKQVLGVTSTCNQAKAAIRIIRQQKEAVGAMKAELGLENEIASIAEQDLALFDSIHKREEERLKLLERLRLAMGQAQAQVTAAADDLKKTEDTALEYHTAHIHCHLAL</sequence>
<dbReference type="Gene3D" id="3.40.395.10">
    <property type="entry name" value="Adenoviral Proteinase, Chain A"/>
    <property type="match status" value="1"/>
</dbReference>